<dbReference type="InterPro" id="IPR001764">
    <property type="entry name" value="Glyco_hydro_3_N"/>
</dbReference>
<keyword evidence="7" id="KW-1133">Transmembrane helix</keyword>
<name>A0A520MIF8_9GAMM</name>
<proteinExistence type="inferred from homology"/>
<evidence type="ECO:0000256" key="5">
    <source>
        <dbReference type="ARBA" id="ARBA00022801"/>
    </source>
</evidence>
<keyword evidence="5 9" id="KW-0378">Hydrolase</keyword>
<protein>
    <recommendedName>
        <fullName evidence="3">beta-glucosidase</fullName>
        <ecNumber evidence="3">3.2.1.21</ecNumber>
    </recommendedName>
</protein>
<comment type="catalytic activity">
    <reaction evidence="1">
        <text>Hydrolysis of terminal, non-reducing beta-D-glucosyl residues with release of beta-D-glucose.</text>
        <dbReference type="EC" id="3.2.1.21"/>
    </reaction>
</comment>
<evidence type="ECO:0000313" key="10">
    <source>
        <dbReference type="Proteomes" id="UP000315889"/>
    </source>
</evidence>
<dbReference type="GO" id="GO:0008422">
    <property type="term" value="F:beta-glucosidase activity"/>
    <property type="evidence" value="ECO:0007669"/>
    <property type="project" value="UniProtKB-EC"/>
</dbReference>
<dbReference type="EMBL" id="SHBP01000002">
    <property type="protein sequence ID" value="RZO21012.1"/>
    <property type="molecule type" value="Genomic_DNA"/>
</dbReference>
<dbReference type="Gene3D" id="3.40.50.1700">
    <property type="entry name" value="Glycoside hydrolase family 3 C-terminal domain"/>
    <property type="match status" value="1"/>
</dbReference>
<evidence type="ECO:0000259" key="8">
    <source>
        <dbReference type="Pfam" id="PF00933"/>
    </source>
</evidence>
<comment type="similarity">
    <text evidence="2">Belongs to the glycosyl hydrolase 3 family.</text>
</comment>
<dbReference type="PRINTS" id="PR00133">
    <property type="entry name" value="GLHYDRLASE3"/>
</dbReference>
<dbReference type="InterPro" id="IPR051915">
    <property type="entry name" value="Cellulose_Degrad_GH3"/>
</dbReference>
<sequence>MKNLFKYFGYGALSLVVVAVLFAANLVLQPYDTLRIYFSLGPEAEVLISDGVTYRDLNKNQRLDVFENAQAAPVDRVEDLLSQMTLEEKVGQMMHPAITIKPDFPLLAFHLAMGRAGIDASEIVDKHVTHFNFYGKPTPLEIAEKLNKLQKVAARTRLGIPLTISSDPLHEAASGGIAAFSVKGFSGWPSQLGFAASRDVDLMRRFGEIAAAEYRAVGLQTALHPMADLATEPRWARNFGTFGSNAQLSGEMTNAYMLGFQGATLTDQSVMTMVKHFPGGGPQEFGLDAHLPSGKRQVYPGDNFDYHVEPFKKAINNGLRVIMPYYGIAVDQTDENVAMGFNKMILTDLLRDELGFTGVVCTDWGIVSSRAWGVEGLSIRERYKKSIDAGVDQYGGESDPEHIIDMVNSGELTMERIDQSVRRILLNKFELGLFEQSLVDEQAVSQLVKTQEYIDAGFEAQRKSIVLLSNKGAEAPILPISTGTKIFVDGLDPEQISGFGEVVDSPDEADFIIFYLPTIFNGNQVPGSDELIDKFLSGILPDENLAFDPSILERAQNYSEKAKLITVVDLNRPAILTDLNNMSDGLIGTFGVYDSVLFEMIFGRFDPQGKLPFEIPSSMAAVMAQQEDMPDDSEAPVFEFGHGLTYRQ</sequence>
<feature type="transmembrane region" description="Helical" evidence="7">
    <location>
        <begin position="7"/>
        <end position="28"/>
    </location>
</feature>
<evidence type="ECO:0000256" key="6">
    <source>
        <dbReference type="ARBA" id="ARBA00023295"/>
    </source>
</evidence>
<evidence type="ECO:0000256" key="7">
    <source>
        <dbReference type="SAM" id="Phobius"/>
    </source>
</evidence>
<dbReference type="InterPro" id="IPR017853">
    <property type="entry name" value="GH"/>
</dbReference>
<evidence type="ECO:0000256" key="3">
    <source>
        <dbReference type="ARBA" id="ARBA00012744"/>
    </source>
</evidence>
<evidence type="ECO:0000256" key="1">
    <source>
        <dbReference type="ARBA" id="ARBA00000448"/>
    </source>
</evidence>
<reference evidence="9 10" key="1">
    <citation type="submission" date="2019-02" db="EMBL/GenBank/DDBJ databases">
        <title>Prokaryotic population dynamics and viral predation in marine succession experiment using metagenomics: the confinement effect.</title>
        <authorList>
            <person name="Haro-Moreno J.M."/>
            <person name="Rodriguez-Valera F."/>
            <person name="Lopez-Perez M."/>
        </authorList>
    </citation>
    <scope>NUCLEOTIDE SEQUENCE [LARGE SCALE GENOMIC DNA]</scope>
    <source>
        <strain evidence="9">MED-G170</strain>
    </source>
</reference>
<evidence type="ECO:0000256" key="2">
    <source>
        <dbReference type="ARBA" id="ARBA00005336"/>
    </source>
</evidence>
<dbReference type="SUPFAM" id="SSF52279">
    <property type="entry name" value="Beta-D-glucan exohydrolase, C-terminal domain"/>
    <property type="match status" value="1"/>
</dbReference>
<dbReference type="AlphaFoldDB" id="A0A520MIF8"/>
<evidence type="ECO:0000256" key="4">
    <source>
        <dbReference type="ARBA" id="ARBA00022729"/>
    </source>
</evidence>
<keyword evidence="7" id="KW-0812">Transmembrane</keyword>
<organism evidence="9 10">
    <name type="scientific">SAR92 clade bacterium</name>
    <dbReference type="NCBI Taxonomy" id="2315479"/>
    <lineage>
        <taxon>Bacteria</taxon>
        <taxon>Pseudomonadati</taxon>
        <taxon>Pseudomonadota</taxon>
        <taxon>Gammaproteobacteria</taxon>
        <taxon>Cellvibrionales</taxon>
        <taxon>Porticoccaceae</taxon>
        <taxon>SAR92 clade</taxon>
    </lineage>
</organism>
<dbReference type="PANTHER" id="PTHR30620:SF16">
    <property type="entry name" value="LYSOSOMAL BETA GLUCOSIDASE"/>
    <property type="match status" value="1"/>
</dbReference>
<dbReference type="Pfam" id="PF00933">
    <property type="entry name" value="Glyco_hydro_3"/>
    <property type="match status" value="1"/>
</dbReference>
<dbReference type="Proteomes" id="UP000315889">
    <property type="component" value="Unassembled WGS sequence"/>
</dbReference>
<dbReference type="GO" id="GO:0009251">
    <property type="term" value="P:glucan catabolic process"/>
    <property type="evidence" value="ECO:0007669"/>
    <property type="project" value="TreeGrafter"/>
</dbReference>
<dbReference type="SUPFAM" id="SSF51445">
    <property type="entry name" value="(Trans)glycosidases"/>
    <property type="match status" value="1"/>
</dbReference>
<comment type="caution">
    <text evidence="9">The sequence shown here is derived from an EMBL/GenBank/DDBJ whole genome shotgun (WGS) entry which is preliminary data.</text>
</comment>
<feature type="domain" description="Glycoside hydrolase family 3 N-terminal" evidence="8">
    <location>
        <begin position="85"/>
        <end position="425"/>
    </location>
</feature>
<accession>A0A520MIF8</accession>
<dbReference type="InterPro" id="IPR036881">
    <property type="entry name" value="Glyco_hydro_3_C_sf"/>
</dbReference>
<gene>
    <name evidence="9" type="ORF">EVB03_01930</name>
</gene>
<dbReference type="EC" id="3.2.1.21" evidence="3"/>
<keyword evidence="4" id="KW-0732">Signal</keyword>
<keyword evidence="7" id="KW-0472">Membrane</keyword>
<dbReference type="InterPro" id="IPR036962">
    <property type="entry name" value="Glyco_hydro_3_N_sf"/>
</dbReference>
<dbReference type="PANTHER" id="PTHR30620">
    <property type="entry name" value="PERIPLASMIC BETA-GLUCOSIDASE-RELATED"/>
    <property type="match status" value="1"/>
</dbReference>
<keyword evidence="6" id="KW-0326">Glycosidase</keyword>
<evidence type="ECO:0000313" key="9">
    <source>
        <dbReference type="EMBL" id="RZO21012.1"/>
    </source>
</evidence>
<dbReference type="Gene3D" id="3.20.20.300">
    <property type="entry name" value="Glycoside hydrolase, family 3, N-terminal domain"/>
    <property type="match status" value="1"/>
</dbReference>